<evidence type="ECO:0000313" key="4">
    <source>
        <dbReference type="EMBL" id="MBU5439313.1"/>
    </source>
</evidence>
<keyword evidence="2" id="KW-0677">Repeat</keyword>
<dbReference type="SMART" id="SM00564">
    <property type="entry name" value="PQQ"/>
    <property type="match status" value="6"/>
</dbReference>
<dbReference type="InterPro" id="IPR001680">
    <property type="entry name" value="WD40_rpt"/>
</dbReference>
<dbReference type="Pfam" id="PF13360">
    <property type="entry name" value="PQQ_2"/>
    <property type="match status" value="1"/>
</dbReference>
<dbReference type="EMBL" id="JAHLPM010000014">
    <property type="protein sequence ID" value="MBU5439313.1"/>
    <property type="molecule type" value="Genomic_DNA"/>
</dbReference>
<accession>A0ABS6EAV8</accession>
<dbReference type="SMART" id="SM00320">
    <property type="entry name" value="WD40"/>
    <property type="match status" value="6"/>
</dbReference>
<protein>
    <submittedName>
        <fullName evidence="4">PQQ-binding-like beta-propeller repeat protein</fullName>
    </submittedName>
</protein>
<feature type="non-terminal residue" evidence="4">
    <location>
        <position position="1"/>
    </location>
</feature>
<proteinExistence type="predicted"/>
<evidence type="ECO:0000313" key="5">
    <source>
        <dbReference type="Proteomes" id="UP000749471"/>
    </source>
</evidence>
<reference evidence="4 5" key="1">
    <citation type="submission" date="2021-06" db="EMBL/GenBank/DDBJ databases">
        <authorList>
            <person name="Sun Q."/>
            <person name="Li D."/>
        </authorList>
    </citation>
    <scope>NUCLEOTIDE SEQUENCE [LARGE SCALE GENOMIC DNA]</scope>
    <source>
        <strain evidence="4 5">MSJ-40</strain>
    </source>
</reference>
<name>A0ABS6EAV8_9FIRM</name>
<dbReference type="InterPro" id="IPR018391">
    <property type="entry name" value="PQQ_b-propeller_rpt"/>
</dbReference>
<evidence type="ECO:0000259" key="3">
    <source>
        <dbReference type="Pfam" id="PF13360"/>
    </source>
</evidence>
<dbReference type="Proteomes" id="UP000749471">
    <property type="component" value="Unassembled WGS sequence"/>
</dbReference>
<dbReference type="RefSeq" id="WP_216521023.1">
    <property type="nucleotide sequence ID" value="NZ_JAHLPM010000014.1"/>
</dbReference>
<feature type="domain" description="Pyrrolo-quinoline quinone repeat" evidence="3">
    <location>
        <begin position="151"/>
        <end position="285"/>
    </location>
</feature>
<dbReference type="Pfam" id="PF00400">
    <property type="entry name" value="WD40"/>
    <property type="match status" value="2"/>
</dbReference>
<comment type="caution">
    <text evidence="4">The sequence shown here is derived from an EMBL/GenBank/DDBJ whole genome shotgun (WGS) entry which is preliminary data.</text>
</comment>
<organism evidence="4 5">
    <name type="scientific">Tissierella simiarum</name>
    <dbReference type="NCBI Taxonomy" id="2841534"/>
    <lineage>
        <taxon>Bacteria</taxon>
        <taxon>Bacillati</taxon>
        <taxon>Bacillota</taxon>
        <taxon>Tissierellia</taxon>
        <taxon>Tissierellales</taxon>
        <taxon>Tissierellaceae</taxon>
        <taxon>Tissierella</taxon>
    </lineage>
</organism>
<dbReference type="PANTHER" id="PTHR22847:SF637">
    <property type="entry name" value="WD REPEAT DOMAIN 5B"/>
    <property type="match status" value="1"/>
</dbReference>
<keyword evidence="5" id="KW-1185">Reference proteome</keyword>
<dbReference type="InterPro" id="IPR002372">
    <property type="entry name" value="PQQ_rpt_dom"/>
</dbReference>
<evidence type="ECO:0000256" key="2">
    <source>
        <dbReference type="ARBA" id="ARBA00022737"/>
    </source>
</evidence>
<keyword evidence="1" id="KW-0853">WD repeat</keyword>
<gene>
    <name evidence="4" type="ORF">KQI42_14915</name>
</gene>
<sequence>DGKNLLETSIKSKGGRVSKQGTVATFNELDLGIKSIETDNTGDATAVAGDILSGKTAYVKGKKLTGTMPNRGSKTFSPSKSKQTADSGYYSSITVNPISNGYYGIGDILTSDKFEVTGPDQVWSFAFPVSNEIVNAVAVDNEGNVYSGDYGIVRKISPSGKQIWVFTGHSGSVNSVTVDDEGNVYSGSSDRTLRKISSSGNEIWKFTGHTGSVNSVTVDDEGSVYSGSNDYTVRKLSPSGNEIWKSEHGKTVFSVAVDRNRNVYSGSDDGIVRRLHPSSGNEIWRFTGHTDSVRALAVDNKGNIRNIYSGSNDYTLRKISPDGKEIWKFTGHTGTVMAVAIDNNGNIYSGSGDKTVRRLSPSGKQMWSFMEHTQPVYTVAVDNENNIYSGGYDKTLRKISDIKIKIIR</sequence>
<dbReference type="PANTHER" id="PTHR22847">
    <property type="entry name" value="WD40 REPEAT PROTEIN"/>
    <property type="match status" value="1"/>
</dbReference>
<evidence type="ECO:0000256" key="1">
    <source>
        <dbReference type="ARBA" id="ARBA00022574"/>
    </source>
</evidence>